<evidence type="ECO:0000313" key="3">
    <source>
        <dbReference type="Proteomes" id="UP001465976"/>
    </source>
</evidence>
<feature type="compositionally biased region" description="Acidic residues" evidence="1">
    <location>
        <begin position="47"/>
        <end position="58"/>
    </location>
</feature>
<evidence type="ECO:0000313" key="2">
    <source>
        <dbReference type="EMBL" id="KAL0568670.1"/>
    </source>
</evidence>
<feature type="compositionally biased region" description="Basic and acidic residues" evidence="1">
    <location>
        <begin position="96"/>
        <end position="105"/>
    </location>
</feature>
<comment type="caution">
    <text evidence="2">The sequence shown here is derived from an EMBL/GenBank/DDBJ whole genome shotgun (WGS) entry which is preliminary data.</text>
</comment>
<name>A0ABR3F0J4_9AGAR</name>
<feature type="region of interest" description="Disordered" evidence="1">
    <location>
        <begin position="47"/>
        <end position="132"/>
    </location>
</feature>
<proteinExistence type="predicted"/>
<feature type="compositionally biased region" description="Polar residues" evidence="1">
    <location>
        <begin position="69"/>
        <end position="79"/>
    </location>
</feature>
<keyword evidence="3" id="KW-1185">Reference proteome</keyword>
<evidence type="ECO:0000256" key="1">
    <source>
        <dbReference type="SAM" id="MobiDB-lite"/>
    </source>
</evidence>
<dbReference type="Gene3D" id="3.60.130.30">
    <property type="match status" value="1"/>
</dbReference>
<gene>
    <name evidence="2" type="ORF">V5O48_013311</name>
</gene>
<dbReference type="EMBL" id="JBAHYK010001283">
    <property type="protein sequence ID" value="KAL0568670.1"/>
    <property type="molecule type" value="Genomic_DNA"/>
</dbReference>
<dbReference type="Proteomes" id="UP001465976">
    <property type="component" value="Unassembled WGS sequence"/>
</dbReference>
<reference evidence="2 3" key="1">
    <citation type="submission" date="2024-02" db="EMBL/GenBank/DDBJ databases">
        <title>A draft genome for the cacao thread blight pathogen Marasmius crinis-equi.</title>
        <authorList>
            <person name="Cohen S.P."/>
            <person name="Baruah I.K."/>
            <person name="Amoako-Attah I."/>
            <person name="Bukari Y."/>
            <person name="Meinhardt L.W."/>
            <person name="Bailey B.A."/>
        </authorList>
    </citation>
    <scope>NUCLEOTIDE SEQUENCE [LARGE SCALE GENOMIC DNA]</scope>
    <source>
        <strain evidence="2 3">GH-76</strain>
    </source>
</reference>
<protein>
    <submittedName>
        <fullName evidence="2">Uncharacterized protein</fullName>
    </submittedName>
</protein>
<feature type="compositionally biased region" description="Basic and acidic residues" evidence="1">
    <location>
        <begin position="118"/>
        <end position="127"/>
    </location>
</feature>
<accession>A0ABR3F0J4</accession>
<organism evidence="2 3">
    <name type="scientific">Marasmius crinis-equi</name>
    <dbReference type="NCBI Taxonomy" id="585013"/>
    <lineage>
        <taxon>Eukaryota</taxon>
        <taxon>Fungi</taxon>
        <taxon>Dikarya</taxon>
        <taxon>Basidiomycota</taxon>
        <taxon>Agaricomycotina</taxon>
        <taxon>Agaricomycetes</taxon>
        <taxon>Agaricomycetidae</taxon>
        <taxon>Agaricales</taxon>
        <taxon>Marasmiineae</taxon>
        <taxon>Marasmiaceae</taxon>
        <taxon>Marasmius</taxon>
    </lineage>
</organism>
<sequence length="479" mass="53812">MSSVIEYGFTRKLRSGKVFAELALPDICFESLVIPAVERDDRVWEEAGDEVEVPEEEGVLYAGDWPAQDSLSPYASSSKVKLEDMSATSNSKKRKSEGDQPERKQSRTNSKRAKRRHGDFEGYDTRGLKNPRPHFEPIATAATPESLPTKADACSAKNVAYPGEFKGSMKVYTLEELRRMGYRIVGWDGVSSVPILDQNGRVIAVLAGRPNDETYVEDALCFHRRILECRAKFRWQDESQQRGHFPAQAVGVSYGTGQPHPMRRRNTQYGQMMEELLETRGAERIASYQSASYSRWSPNNYAQYSDAKEYIQSHQKTGDQRWNFDRSVFAAATVNFGPRTCTFKHRDVQNAPFGWCAVTALGQFDSSLGGHLVLWDLGLVLEFPPGSTILLPSATIAHSNVPVAQHETRTSFTQYSAGALFRWVESGGRELEQMKKADRKAYNENRRAQQKGASIRQGIARFSTLQSLISHGFVKGEEL</sequence>